<dbReference type="Proteomes" id="UP000647587">
    <property type="component" value="Unassembled WGS sequence"/>
</dbReference>
<gene>
    <name evidence="1" type="ORF">GCM10008955_23610</name>
</gene>
<protein>
    <recommendedName>
        <fullName evidence="3">DUF4412 domain-containing protein</fullName>
    </recommendedName>
</protein>
<organism evidence="1 2">
    <name type="scientific">Deinococcus malanensis</name>
    <dbReference type="NCBI Taxonomy" id="1706855"/>
    <lineage>
        <taxon>Bacteria</taxon>
        <taxon>Thermotogati</taxon>
        <taxon>Deinococcota</taxon>
        <taxon>Deinococci</taxon>
        <taxon>Deinococcales</taxon>
        <taxon>Deinococcaceae</taxon>
        <taxon>Deinococcus</taxon>
    </lineage>
</organism>
<proteinExistence type="predicted"/>
<comment type="caution">
    <text evidence="1">The sequence shown here is derived from an EMBL/GenBank/DDBJ whole genome shotgun (WGS) entry which is preliminary data.</text>
</comment>
<accession>A0ABQ2EW07</accession>
<evidence type="ECO:0000313" key="2">
    <source>
        <dbReference type="Proteomes" id="UP000647587"/>
    </source>
</evidence>
<name>A0ABQ2EW07_9DEIO</name>
<evidence type="ECO:0008006" key="3">
    <source>
        <dbReference type="Google" id="ProtNLM"/>
    </source>
</evidence>
<sequence>MGTGLRITAPVGTTVELQITTESRMSMGKVEVTAVPGRQVPAAKLQAMQQEMSRGMGQTNVPAIAGKLFVRVAARAADGSVTLLTSMIQSIPGEKAPLTLRMTQQVAPSGIVTSLSMDSDHPMMKAMLAGFTSEKLRQFASQSGADHTGIYGRPLVKGAVHTQTATVDLQEIMSAVLQGIAGQDPEVAAALRDIKTSPLKTTTTTTYAGVNAQGLHTFTVSGRSDGYRMSLGGKGGMPAMTMELVNVQTSGSSAYRPDGLPGPMTQQSSMQMVMTMQMDDVILKMPMTMTQTVTARPR</sequence>
<evidence type="ECO:0000313" key="1">
    <source>
        <dbReference type="EMBL" id="GGK29115.1"/>
    </source>
</evidence>
<reference evidence="2" key="1">
    <citation type="journal article" date="2019" name="Int. J. Syst. Evol. Microbiol.">
        <title>The Global Catalogue of Microorganisms (GCM) 10K type strain sequencing project: providing services to taxonomists for standard genome sequencing and annotation.</title>
        <authorList>
            <consortium name="The Broad Institute Genomics Platform"/>
            <consortium name="The Broad Institute Genome Sequencing Center for Infectious Disease"/>
            <person name="Wu L."/>
            <person name="Ma J."/>
        </authorList>
    </citation>
    <scope>NUCLEOTIDE SEQUENCE [LARGE SCALE GENOMIC DNA]</scope>
    <source>
        <strain evidence="2">JCM 30331</strain>
    </source>
</reference>
<dbReference type="EMBL" id="BMPP01000009">
    <property type="protein sequence ID" value="GGK29115.1"/>
    <property type="molecule type" value="Genomic_DNA"/>
</dbReference>
<keyword evidence="2" id="KW-1185">Reference proteome</keyword>